<dbReference type="SUPFAM" id="SSF57184">
    <property type="entry name" value="Growth factor receptor domain"/>
    <property type="match status" value="3"/>
</dbReference>
<dbReference type="InterPro" id="IPR009030">
    <property type="entry name" value="Growth_fac_rcpt_cys_sf"/>
</dbReference>
<dbReference type="InterPro" id="IPR053215">
    <property type="entry name" value="TKL_Ser/Thr_kinase"/>
</dbReference>
<dbReference type="EMBL" id="JAPFFF010000071">
    <property type="protein sequence ID" value="KAK8836027.1"/>
    <property type="molecule type" value="Genomic_DNA"/>
</dbReference>
<keyword evidence="1" id="KW-0812">Transmembrane</keyword>
<reference evidence="3 4" key="1">
    <citation type="submission" date="2024-04" db="EMBL/GenBank/DDBJ databases">
        <title>Tritrichomonas musculus Genome.</title>
        <authorList>
            <person name="Alves-Ferreira E."/>
            <person name="Grigg M."/>
            <person name="Lorenzi H."/>
            <person name="Galac M."/>
        </authorList>
    </citation>
    <scope>NUCLEOTIDE SEQUENCE [LARGE SCALE GENOMIC DNA]</scope>
    <source>
        <strain evidence="3 4">EAF2021</strain>
    </source>
</reference>
<feature type="signal peptide" evidence="2">
    <location>
        <begin position="1"/>
        <end position="16"/>
    </location>
</feature>
<keyword evidence="1" id="KW-0472">Membrane</keyword>
<feature type="chain" id="PRO_5046853306" description="CXXC-rich protein" evidence="2">
    <location>
        <begin position="17"/>
        <end position="525"/>
    </location>
</feature>
<name>A0ABR2GRM1_9EUKA</name>
<dbReference type="PANTHER" id="PTHR45756:SF1">
    <property type="entry name" value="PROTEIN KINASE DOMAIN CONTAINING PROTEIN"/>
    <property type="match status" value="1"/>
</dbReference>
<feature type="transmembrane region" description="Helical" evidence="1">
    <location>
        <begin position="486"/>
        <end position="511"/>
    </location>
</feature>
<keyword evidence="4" id="KW-1185">Reference proteome</keyword>
<evidence type="ECO:0008006" key="5">
    <source>
        <dbReference type="Google" id="ProtNLM"/>
    </source>
</evidence>
<sequence length="525" mass="58145">MHSILWFPLLLSQILSNCPKFSHCSSCNDKECLVCDRFYGKDKRSNSETKGQCIPCQSITCLDCLDDAQNCVDCFSNKRDGDSNSLTYGKCIRPCTDFYCWKCEGEKCLKCESNYGVDENGKCIKCADPDCDSCDENYKICTSCSLYCGKGADLDTSSKTYGQCIPPKSENCKEAEHKDASICKECNSGYYLNDDKECVKCGVPHCSSCSSQDQCSGCESNYYLRAGECFNCPENCERCNRDECISCANGFYEDSDNNCVFTGIENCQEVESEKCTSCNYDYGYDSESNQCVKCQDPNCKSCHEDYRKCGRCIEGYLIDPDKKCVTNCEVEHCLKCSIDNSQYCETCEDGYGGSSCTKCPNSNCLSCSGYDLETCDKCAPNYCLTTGFDSGRCVKSTIENCKTCKQYDSGKQSCYECMSGYYDDGYDNCIKCKYDCETCAGHTGICKSCKNGEIPDYSRGSSSYGMCSGKTNDSLGYNDDGGIPEWAVIVIIVACCVVVIVIISVIIYCVCKKKKAKVHSNDESP</sequence>
<dbReference type="SMART" id="SM00261">
    <property type="entry name" value="FU"/>
    <property type="match status" value="6"/>
</dbReference>
<evidence type="ECO:0000313" key="3">
    <source>
        <dbReference type="EMBL" id="KAK8836027.1"/>
    </source>
</evidence>
<evidence type="ECO:0000256" key="1">
    <source>
        <dbReference type="SAM" id="Phobius"/>
    </source>
</evidence>
<dbReference type="Proteomes" id="UP001470230">
    <property type="component" value="Unassembled WGS sequence"/>
</dbReference>
<accession>A0ABR2GRM1</accession>
<evidence type="ECO:0000313" key="4">
    <source>
        <dbReference type="Proteomes" id="UP001470230"/>
    </source>
</evidence>
<proteinExistence type="predicted"/>
<gene>
    <name evidence="3" type="ORF">M9Y10_040227</name>
</gene>
<dbReference type="InterPro" id="IPR006212">
    <property type="entry name" value="Furin_repeat"/>
</dbReference>
<keyword evidence="1" id="KW-1133">Transmembrane helix</keyword>
<keyword evidence="2" id="KW-0732">Signal</keyword>
<dbReference type="PANTHER" id="PTHR45756">
    <property type="entry name" value="PALMITOYLTRANSFERASE"/>
    <property type="match status" value="1"/>
</dbReference>
<organism evidence="3 4">
    <name type="scientific">Tritrichomonas musculus</name>
    <dbReference type="NCBI Taxonomy" id="1915356"/>
    <lineage>
        <taxon>Eukaryota</taxon>
        <taxon>Metamonada</taxon>
        <taxon>Parabasalia</taxon>
        <taxon>Tritrichomonadida</taxon>
        <taxon>Tritrichomonadidae</taxon>
        <taxon>Tritrichomonas</taxon>
    </lineage>
</organism>
<protein>
    <recommendedName>
        <fullName evidence="5">CXXC-rich protein</fullName>
    </recommendedName>
</protein>
<evidence type="ECO:0000256" key="2">
    <source>
        <dbReference type="SAM" id="SignalP"/>
    </source>
</evidence>
<comment type="caution">
    <text evidence="3">The sequence shown here is derived from an EMBL/GenBank/DDBJ whole genome shotgun (WGS) entry which is preliminary data.</text>
</comment>
<dbReference type="Gene3D" id="2.10.220.10">
    <property type="entry name" value="Hormone Receptor, Insulin-like Growth Factor Receptor 1, Chain A, domain 2"/>
    <property type="match status" value="2"/>
</dbReference>